<organism evidence="1 2">
    <name type="scientific">Clostridium perfringens</name>
    <dbReference type="NCBI Taxonomy" id="1502"/>
    <lineage>
        <taxon>Bacteria</taxon>
        <taxon>Bacillati</taxon>
        <taxon>Bacillota</taxon>
        <taxon>Clostridia</taxon>
        <taxon>Eubacteriales</taxon>
        <taxon>Clostridiaceae</taxon>
        <taxon>Clostridium</taxon>
    </lineage>
</organism>
<dbReference type="EMBL" id="UAWO01000005">
    <property type="protein sequence ID" value="SQC85323.1"/>
    <property type="molecule type" value="Genomic_DNA"/>
</dbReference>
<evidence type="ECO:0000313" key="1">
    <source>
        <dbReference type="EMBL" id="SQC85323.1"/>
    </source>
</evidence>
<proteinExistence type="predicted"/>
<accession>A0A2X3IM44</accession>
<dbReference type="EC" id="3.2.1.35" evidence="1"/>
<dbReference type="GO" id="GO:0004415">
    <property type="term" value="F:hyalurononglucosaminidase activity"/>
    <property type="evidence" value="ECO:0007669"/>
    <property type="project" value="UniProtKB-EC"/>
</dbReference>
<evidence type="ECO:0000313" key="2">
    <source>
        <dbReference type="Proteomes" id="UP000250234"/>
    </source>
</evidence>
<keyword evidence="1" id="KW-0378">Hydrolase</keyword>
<protein>
    <submittedName>
        <fullName evidence="1">Hyaluronidase</fullName>
        <ecNumber evidence="1">3.2.1.35</ecNumber>
    </submittedName>
</protein>
<gene>
    <name evidence="1" type="primary">nagH_3</name>
    <name evidence="1" type="ORF">NCTC8081_03110</name>
</gene>
<name>A0A2X3IM44_CLOPF</name>
<keyword evidence="1" id="KW-0326">Glycosidase</keyword>
<dbReference type="Proteomes" id="UP000250234">
    <property type="component" value="Unassembled WGS sequence"/>
</dbReference>
<reference evidence="1 2" key="1">
    <citation type="submission" date="2018-06" db="EMBL/GenBank/DDBJ databases">
        <authorList>
            <consortium name="Pathogen Informatics"/>
            <person name="Doyle S."/>
        </authorList>
    </citation>
    <scope>NUCLEOTIDE SEQUENCE [LARGE SCALE GENOMIC DNA]</scope>
    <source>
        <strain evidence="1 2">NCTC8081</strain>
    </source>
</reference>
<sequence>MNNLKYVVLDTEVDHVRDGKIQLSLDGET</sequence>
<dbReference type="AlphaFoldDB" id="A0A2X3IM44"/>